<gene>
    <name evidence="2" type="ordered locus">TP04_0148</name>
</gene>
<proteinExistence type="predicted"/>
<dbReference type="SMART" id="SM00355">
    <property type="entry name" value="ZnF_C2H2"/>
    <property type="match status" value="2"/>
</dbReference>
<dbReference type="PANTHER" id="PTHR13309">
    <property type="entry name" value="NUCLEAR FRAGILE X MENTAL RETARDATION PROTEIN INTERACTING PROTEIN 1"/>
    <property type="match status" value="1"/>
</dbReference>
<dbReference type="GO" id="GO:0000492">
    <property type="term" value="P:box C/D snoRNP assembly"/>
    <property type="evidence" value="ECO:0007669"/>
    <property type="project" value="TreeGrafter"/>
</dbReference>
<feature type="domain" description="C2H2-type" evidence="1">
    <location>
        <begin position="76"/>
        <end position="97"/>
    </location>
</feature>
<dbReference type="AlphaFoldDB" id="Q4N339"/>
<dbReference type="RefSeq" id="XP_763783.1">
    <property type="nucleotide sequence ID" value="XM_758690.1"/>
</dbReference>
<comment type="caution">
    <text evidence="2">The sequence shown here is derived from an EMBL/GenBank/DDBJ whole genome shotgun (WGS) entry which is preliminary data.</text>
</comment>
<dbReference type="Pfam" id="PF12874">
    <property type="entry name" value="zf-met"/>
    <property type="match status" value="1"/>
</dbReference>
<dbReference type="PROSITE" id="PS00028">
    <property type="entry name" value="ZINC_FINGER_C2H2_1"/>
    <property type="match status" value="1"/>
</dbReference>
<dbReference type="OMA" id="SAPIELM"/>
<evidence type="ECO:0000259" key="1">
    <source>
        <dbReference type="PROSITE" id="PS00028"/>
    </source>
</evidence>
<dbReference type="KEGG" id="tpv:TP04_0148"/>
<evidence type="ECO:0000313" key="3">
    <source>
        <dbReference type="Proteomes" id="UP000001949"/>
    </source>
</evidence>
<dbReference type="eggNOG" id="ENOG502S92M">
    <property type="taxonomic scope" value="Eukaryota"/>
</dbReference>
<dbReference type="EMBL" id="AAGK01000004">
    <property type="protein sequence ID" value="EAN31500.1"/>
    <property type="molecule type" value="Genomic_DNA"/>
</dbReference>
<dbReference type="PANTHER" id="PTHR13309:SF0">
    <property type="entry name" value="FMR1-INTERACTING PROTEIN NUFIP1"/>
    <property type="match status" value="1"/>
</dbReference>
<dbReference type="GeneID" id="3501019"/>
<name>Q4N339_THEPA</name>
<dbReference type="GO" id="GO:0003723">
    <property type="term" value="F:RNA binding"/>
    <property type="evidence" value="ECO:0007669"/>
    <property type="project" value="InterPro"/>
</dbReference>
<protein>
    <recommendedName>
        <fullName evidence="1">C2H2-type domain-containing protein</fullName>
    </recommendedName>
</protein>
<dbReference type="InterPro" id="IPR039136">
    <property type="entry name" value="NUFIP1-like"/>
</dbReference>
<reference evidence="2 3" key="1">
    <citation type="journal article" date="2005" name="Science">
        <title>Genome sequence of Theileria parva, a bovine pathogen that transforms lymphocytes.</title>
        <authorList>
            <person name="Gardner M.J."/>
            <person name="Bishop R."/>
            <person name="Shah T."/>
            <person name="de Villiers E.P."/>
            <person name="Carlton J.M."/>
            <person name="Hall N."/>
            <person name="Ren Q."/>
            <person name="Paulsen I.T."/>
            <person name="Pain A."/>
            <person name="Berriman M."/>
            <person name="Wilson R.J.M."/>
            <person name="Sato S."/>
            <person name="Ralph S.A."/>
            <person name="Mann D.J."/>
            <person name="Xiong Z."/>
            <person name="Shallom S.J."/>
            <person name="Weidman J."/>
            <person name="Jiang L."/>
            <person name="Lynn J."/>
            <person name="Weaver B."/>
            <person name="Shoaibi A."/>
            <person name="Domingo A.R."/>
            <person name="Wasawo D."/>
            <person name="Crabtree J."/>
            <person name="Wortman J.R."/>
            <person name="Haas B."/>
            <person name="Angiuoli S.V."/>
            <person name="Creasy T.H."/>
            <person name="Lu C."/>
            <person name="Suh B."/>
            <person name="Silva J.C."/>
            <person name="Utterback T.R."/>
            <person name="Feldblyum T.V."/>
            <person name="Pertea M."/>
            <person name="Allen J."/>
            <person name="Nierman W.C."/>
            <person name="Taracha E.L.N."/>
            <person name="Salzberg S.L."/>
            <person name="White O.R."/>
            <person name="Fitzhugh H.A."/>
            <person name="Morzaria S."/>
            <person name="Venter J.C."/>
            <person name="Fraser C.M."/>
            <person name="Nene V."/>
        </authorList>
    </citation>
    <scope>NUCLEOTIDE SEQUENCE [LARGE SCALE GENOMIC DNA]</scope>
    <source>
        <strain evidence="2 3">Muguga</strain>
    </source>
</reference>
<sequence>MMNNINYYNPNYYYYYPPNYNTNYYYQPLYNNYNYNINTNFNTNTFYNNSSNRIDNNNRSNNFTNNGRNYNRKTICDVCNVYFNNEKQLLDHINDLHITCNYENCNFSAPLSILEIHKLKHVKNEEGKTIDSKDEIKKWINSRIKNFPKHNSSDSTTIDLTSQENKGKIFNSPSKDNIINKDGIVSKEELNNGEINGKGPELEEMSILERYLRSKMNNGRFDERNSKKSIVFPYLNKIYKQPSALVRYTNPVKYEQMLKRLESVKSPYSYKSSIYEINKFKNGVRRNIYSVPIRPPAVLQLIRSDVEKLDNSVVNIIKYIVNNNFLN</sequence>
<dbReference type="SUPFAM" id="SSF57667">
    <property type="entry name" value="beta-beta-alpha zinc fingers"/>
    <property type="match status" value="1"/>
</dbReference>
<evidence type="ECO:0000313" key="2">
    <source>
        <dbReference type="EMBL" id="EAN31500.1"/>
    </source>
</evidence>
<dbReference type="Proteomes" id="UP000001949">
    <property type="component" value="Unassembled WGS sequence"/>
</dbReference>
<dbReference type="GO" id="GO:0005634">
    <property type="term" value="C:nucleus"/>
    <property type="evidence" value="ECO:0007669"/>
    <property type="project" value="TreeGrafter"/>
</dbReference>
<keyword evidence="3" id="KW-1185">Reference proteome</keyword>
<dbReference type="InterPro" id="IPR013087">
    <property type="entry name" value="Znf_C2H2_type"/>
</dbReference>
<organism evidence="2 3">
    <name type="scientific">Theileria parva</name>
    <name type="common">East coast fever infection agent</name>
    <dbReference type="NCBI Taxonomy" id="5875"/>
    <lineage>
        <taxon>Eukaryota</taxon>
        <taxon>Sar</taxon>
        <taxon>Alveolata</taxon>
        <taxon>Apicomplexa</taxon>
        <taxon>Aconoidasida</taxon>
        <taxon>Piroplasmida</taxon>
        <taxon>Theileriidae</taxon>
        <taxon>Theileria</taxon>
    </lineage>
</organism>
<accession>Q4N339</accession>
<dbReference type="VEuPathDB" id="PiroplasmaDB:TpMuguga_04g00148"/>
<dbReference type="InParanoid" id="Q4N339"/>
<dbReference type="InterPro" id="IPR036236">
    <property type="entry name" value="Znf_C2H2_sf"/>
</dbReference>